<dbReference type="GO" id="GO:0004665">
    <property type="term" value="F:prephenate dehydrogenase (NADP+) activity"/>
    <property type="evidence" value="ECO:0007669"/>
    <property type="project" value="InterPro"/>
</dbReference>
<evidence type="ECO:0000259" key="4">
    <source>
        <dbReference type="PROSITE" id="PS51176"/>
    </source>
</evidence>
<dbReference type="SUPFAM" id="SSF48179">
    <property type="entry name" value="6-phosphogluconate dehydrogenase C-terminal domain-like"/>
    <property type="match status" value="1"/>
</dbReference>
<dbReference type="InterPro" id="IPR008927">
    <property type="entry name" value="6-PGluconate_DH-like_C_sf"/>
</dbReference>
<evidence type="ECO:0000256" key="1">
    <source>
        <dbReference type="ARBA" id="ARBA00012404"/>
    </source>
</evidence>
<dbReference type="GO" id="GO:0046417">
    <property type="term" value="P:chorismate metabolic process"/>
    <property type="evidence" value="ECO:0007669"/>
    <property type="project" value="InterPro"/>
</dbReference>
<dbReference type="SUPFAM" id="SSF51735">
    <property type="entry name" value="NAD(P)-binding Rossmann-fold domains"/>
    <property type="match status" value="1"/>
</dbReference>
<dbReference type="InterPro" id="IPR003099">
    <property type="entry name" value="Prephen_DH"/>
</dbReference>
<dbReference type="Gene3D" id="1.10.3660.10">
    <property type="entry name" value="6-phosphogluconate dehydrogenase C-terminal like domain"/>
    <property type="match status" value="1"/>
</dbReference>
<evidence type="ECO:0000256" key="2">
    <source>
        <dbReference type="ARBA" id="ARBA00023002"/>
    </source>
</evidence>
<feature type="domain" description="Prephenate/arogenate dehydrogenase" evidence="4">
    <location>
        <begin position="101"/>
        <end position="365"/>
    </location>
</feature>
<organism evidence="5 6">
    <name type="scientific">Marinicella litoralis</name>
    <dbReference type="NCBI Taxonomy" id="644220"/>
    <lineage>
        <taxon>Bacteria</taxon>
        <taxon>Pseudomonadati</taxon>
        <taxon>Pseudomonadota</taxon>
        <taxon>Gammaproteobacteria</taxon>
        <taxon>Lysobacterales</taxon>
        <taxon>Marinicellaceae</taxon>
        <taxon>Marinicella</taxon>
    </lineage>
</organism>
<evidence type="ECO:0000259" key="3">
    <source>
        <dbReference type="PROSITE" id="PS51168"/>
    </source>
</evidence>
<proteinExistence type="predicted"/>
<sequence length="365" mass="41231">MDTKKLDLLRRKLDEIDEQIITLIAERQFNVEQIGNVKLSTNSPTRDYQREKQVIDKIKNHALIKGLDPEIAQKIFELVIETSLSKQEIQKVKESNYGSNKSALIIGGNGKMGQWFAQFLASQNFDVHINDLEPLKDQHNFIADYSRIELNHDYIIVATPIQKSAEVLMQLSELKPTGIVLDISSIKSPLRLPLRQLADSGCKVVSIHPMFGPDIQLMSGKHVIFIDMGNEEAVNQVKQLFQPTMAERIDMKFEDHDRLIAYVLGLSHVVNIAFMTVLSESGEAADLLSKLSSTTFDAQLGIANNVSNENPNLYFEIQKLNHYSPTTLNALSDAVQRIIQMVHQDNQAAFVNIMSQAKKYMSQRP</sequence>
<dbReference type="GO" id="GO:0006571">
    <property type="term" value="P:tyrosine biosynthetic process"/>
    <property type="evidence" value="ECO:0007669"/>
    <property type="project" value="InterPro"/>
</dbReference>
<dbReference type="Pfam" id="PF01817">
    <property type="entry name" value="CM_2"/>
    <property type="match status" value="1"/>
</dbReference>
<reference evidence="5 6" key="1">
    <citation type="submission" date="2019-03" db="EMBL/GenBank/DDBJ databases">
        <title>Genomic Encyclopedia of Type Strains, Phase IV (KMG-IV): sequencing the most valuable type-strain genomes for metagenomic binning, comparative biology and taxonomic classification.</title>
        <authorList>
            <person name="Goeker M."/>
        </authorList>
    </citation>
    <scope>NUCLEOTIDE SEQUENCE [LARGE SCALE GENOMIC DNA]</scope>
    <source>
        <strain evidence="5 6">DSM 25488</strain>
    </source>
</reference>
<dbReference type="InterPro" id="IPR036263">
    <property type="entry name" value="Chorismate_II_sf"/>
</dbReference>
<name>A0A4R6XVW9_9GAMM</name>
<accession>A0A4R6XVW9</accession>
<comment type="caution">
    <text evidence="5">The sequence shown here is derived from an EMBL/GenBank/DDBJ whole genome shotgun (WGS) entry which is preliminary data.</text>
</comment>
<dbReference type="Pfam" id="PF02153">
    <property type="entry name" value="PDH_N"/>
    <property type="match status" value="1"/>
</dbReference>
<dbReference type="GO" id="GO:0070403">
    <property type="term" value="F:NAD+ binding"/>
    <property type="evidence" value="ECO:0007669"/>
    <property type="project" value="InterPro"/>
</dbReference>
<dbReference type="OrthoDB" id="5939631at2"/>
<evidence type="ECO:0000313" key="5">
    <source>
        <dbReference type="EMBL" id="TDR22570.1"/>
    </source>
</evidence>
<dbReference type="PANTHER" id="PTHR21363">
    <property type="entry name" value="PREPHENATE DEHYDROGENASE"/>
    <property type="match status" value="1"/>
</dbReference>
<dbReference type="SMART" id="SM00830">
    <property type="entry name" value="CM_2"/>
    <property type="match status" value="1"/>
</dbReference>
<dbReference type="EC" id="5.4.99.5" evidence="1"/>
<gene>
    <name evidence="5" type="ORF">C8D91_1061</name>
</gene>
<dbReference type="Pfam" id="PF20463">
    <property type="entry name" value="PDH_C"/>
    <property type="match status" value="1"/>
</dbReference>
<dbReference type="Gene3D" id="3.40.50.720">
    <property type="entry name" value="NAD(P)-binding Rossmann-like Domain"/>
    <property type="match status" value="1"/>
</dbReference>
<dbReference type="InterPro" id="IPR046825">
    <property type="entry name" value="PDH_C"/>
</dbReference>
<dbReference type="SUPFAM" id="SSF48600">
    <property type="entry name" value="Chorismate mutase II"/>
    <property type="match status" value="1"/>
</dbReference>
<dbReference type="InterPro" id="IPR036979">
    <property type="entry name" value="CM_dom_sf"/>
</dbReference>
<dbReference type="PROSITE" id="PS51168">
    <property type="entry name" value="CHORISMATE_MUT_2"/>
    <property type="match status" value="1"/>
</dbReference>
<evidence type="ECO:0000313" key="6">
    <source>
        <dbReference type="Proteomes" id="UP000295724"/>
    </source>
</evidence>
<dbReference type="PANTHER" id="PTHR21363:SF0">
    <property type="entry name" value="PREPHENATE DEHYDROGENASE [NADP(+)]"/>
    <property type="match status" value="1"/>
</dbReference>
<keyword evidence="6" id="KW-1185">Reference proteome</keyword>
<dbReference type="InterPro" id="IPR050812">
    <property type="entry name" value="Preph/Arog_dehydrog"/>
</dbReference>
<dbReference type="InterPro" id="IPR036291">
    <property type="entry name" value="NAD(P)-bd_dom_sf"/>
</dbReference>
<feature type="domain" description="Chorismate mutase" evidence="3">
    <location>
        <begin position="1"/>
        <end position="91"/>
    </location>
</feature>
<dbReference type="AlphaFoldDB" id="A0A4R6XVW9"/>
<keyword evidence="2" id="KW-0560">Oxidoreductase</keyword>
<dbReference type="GO" id="GO:0004106">
    <property type="term" value="F:chorismate mutase activity"/>
    <property type="evidence" value="ECO:0007669"/>
    <property type="project" value="UniProtKB-EC"/>
</dbReference>
<dbReference type="PROSITE" id="PS51176">
    <property type="entry name" value="PDH_ADH"/>
    <property type="match status" value="1"/>
</dbReference>
<dbReference type="GO" id="GO:0008977">
    <property type="term" value="F:prephenate dehydrogenase (NAD+) activity"/>
    <property type="evidence" value="ECO:0007669"/>
    <property type="project" value="InterPro"/>
</dbReference>
<protein>
    <recommendedName>
        <fullName evidence="1">chorismate mutase</fullName>
        <ecNumber evidence="1">5.4.99.5</ecNumber>
    </recommendedName>
</protein>
<dbReference type="EMBL" id="SNZB01000002">
    <property type="protein sequence ID" value="TDR22570.1"/>
    <property type="molecule type" value="Genomic_DNA"/>
</dbReference>
<dbReference type="InterPro" id="IPR046826">
    <property type="entry name" value="PDH_N"/>
</dbReference>
<dbReference type="Gene3D" id="1.20.59.10">
    <property type="entry name" value="Chorismate mutase"/>
    <property type="match status" value="1"/>
</dbReference>
<dbReference type="InterPro" id="IPR002701">
    <property type="entry name" value="CM_II_prokaryot"/>
</dbReference>
<dbReference type="RefSeq" id="WP_099019204.1">
    <property type="nucleotide sequence ID" value="NZ_NIHB01000002.1"/>
</dbReference>
<dbReference type="Proteomes" id="UP000295724">
    <property type="component" value="Unassembled WGS sequence"/>
</dbReference>